<dbReference type="InterPro" id="IPR052732">
    <property type="entry name" value="Cell-binding_unc_protein"/>
</dbReference>
<accession>A0A1Y2SF31</accession>
<evidence type="ECO:0000313" key="3">
    <source>
        <dbReference type="EMBL" id="OTA16575.1"/>
    </source>
</evidence>
<dbReference type="EMBL" id="MUBJ01000007">
    <property type="protein sequence ID" value="OTA16575.1"/>
    <property type="molecule type" value="Genomic_DNA"/>
</dbReference>
<organism evidence="3 4">
    <name type="scientific">Xenorhabdus vietnamensis</name>
    <dbReference type="NCBI Taxonomy" id="351656"/>
    <lineage>
        <taxon>Bacteria</taxon>
        <taxon>Pseudomonadati</taxon>
        <taxon>Pseudomonadota</taxon>
        <taxon>Gammaproteobacteria</taxon>
        <taxon>Enterobacterales</taxon>
        <taxon>Morganellaceae</taxon>
        <taxon>Xenorhabdus</taxon>
    </lineage>
</organism>
<dbReference type="STRING" id="351656.Xvie_01658"/>
<dbReference type="EMBL" id="MUBJ01000020">
    <property type="protein sequence ID" value="OTA15070.1"/>
    <property type="molecule type" value="Genomic_DNA"/>
</dbReference>
<dbReference type="PANTHER" id="PTHR43883">
    <property type="entry name" value="SLR0207 PROTEIN"/>
    <property type="match status" value="1"/>
</dbReference>
<keyword evidence="3" id="KW-0436">Ligase</keyword>
<comment type="caution">
    <text evidence="3">The sequence shown here is derived from an EMBL/GenBank/DDBJ whole genome shotgun (WGS) entry which is preliminary data.</text>
</comment>
<feature type="domain" description="RNA ligase" evidence="1">
    <location>
        <begin position="39"/>
        <end position="205"/>
    </location>
</feature>
<sequence>MDMQSRKYGRTFHYPFSPGTTSDDRINHHWWHDMKKIKQLIHTEKLDGENNCLSRYGVFARSHAAPTQSAWTQQIRQRWQLLKGDLGDIEIFGENLYAIHSIEYFHIEEYFFVFAVRIKDCWLSWEEVKFYAALFDFPTVPEIKIPETWNESSFMQNITETARQGSSFASWDKQTKQPCSMEGIVSRDAGEYLVTDFPHHVFKYVRKNHVKTDMHWKRHWQRAPLYFERFSGSNKSLFGSNKNRAKGERE</sequence>
<protein>
    <submittedName>
        <fullName evidence="3">2'-5' RNA ligase</fullName>
    </submittedName>
</protein>
<dbReference type="AlphaFoldDB" id="A0A1Y2SF31"/>
<keyword evidence="4" id="KW-1185">Reference proteome</keyword>
<dbReference type="GO" id="GO:0016874">
    <property type="term" value="F:ligase activity"/>
    <property type="evidence" value="ECO:0007669"/>
    <property type="project" value="UniProtKB-KW"/>
</dbReference>
<evidence type="ECO:0000313" key="4">
    <source>
        <dbReference type="Proteomes" id="UP000194350"/>
    </source>
</evidence>
<evidence type="ECO:0000259" key="1">
    <source>
        <dbReference type="Pfam" id="PF09414"/>
    </source>
</evidence>
<gene>
    <name evidence="3" type="ORF">Xvie_01658</name>
    <name evidence="2" type="ORF">Xvie_03160</name>
</gene>
<dbReference type="OrthoDB" id="255834at2"/>
<dbReference type="InterPro" id="IPR021122">
    <property type="entry name" value="RNA_ligase_dom_REL/Rnl2"/>
</dbReference>
<dbReference type="SUPFAM" id="SSF56091">
    <property type="entry name" value="DNA ligase/mRNA capping enzyme, catalytic domain"/>
    <property type="match status" value="1"/>
</dbReference>
<dbReference type="PANTHER" id="PTHR43883:SF1">
    <property type="entry name" value="GLUCONOKINASE"/>
    <property type="match status" value="1"/>
</dbReference>
<dbReference type="Proteomes" id="UP000194350">
    <property type="component" value="Unassembled WGS sequence"/>
</dbReference>
<name>A0A1Y2SF31_9GAMM</name>
<evidence type="ECO:0000313" key="2">
    <source>
        <dbReference type="EMBL" id="OTA15070.1"/>
    </source>
</evidence>
<dbReference type="Gene3D" id="3.30.470.30">
    <property type="entry name" value="DNA ligase/mRNA capping enzyme"/>
    <property type="match status" value="1"/>
</dbReference>
<reference evidence="3 4" key="1">
    <citation type="submission" date="2016-10" db="EMBL/GenBank/DDBJ databases">
        <title>Systematic genetic and metabolomic analysis of Xenorhabdus and Photorhabdus spp., highlights the requirements for a dual symbiotic and pathogenic life style.</title>
        <authorList>
            <person name="Tobias N.J."/>
            <person name="Wolff H."/>
            <person name="Djahanschiri B."/>
            <person name="Pidot S.J."/>
            <person name="Stinear T.P."/>
            <person name="Ebersberger I."/>
            <person name="Bode H.B."/>
        </authorList>
    </citation>
    <scope>NUCLEOTIDE SEQUENCE [LARGE SCALE GENOMIC DNA]</scope>
    <source>
        <strain evidence="3 4">DSM 22392</strain>
    </source>
</reference>
<proteinExistence type="predicted"/>
<dbReference type="RefSeq" id="WP_086108848.1">
    <property type="nucleotide sequence ID" value="NZ_CAWNGD010000063.1"/>
</dbReference>
<dbReference type="Pfam" id="PF09414">
    <property type="entry name" value="RNA_ligase"/>
    <property type="match status" value="1"/>
</dbReference>